<dbReference type="Proteomes" id="UP001153365">
    <property type="component" value="Unassembled WGS sequence"/>
</dbReference>
<dbReference type="GO" id="GO:1990116">
    <property type="term" value="P:ribosome-associated ubiquitin-dependent protein catabolic process"/>
    <property type="evidence" value="ECO:0007669"/>
    <property type="project" value="TreeGrafter"/>
</dbReference>
<dbReference type="GO" id="GO:1990112">
    <property type="term" value="C:RQC complex"/>
    <property type="evidence" value="ECO:0007669"/>
    <property type="project" value="TreeGrafter"/>
</dbReference>
<evidence type="ECO:0000313" key="3">
    <source>
        <dbReference type="Proteomes" id="UP001153365"/>
    </source>
</evidence>
<dbReference type="PANTHER" id="PTHR22684">
    <property type="entry name" value="NULP1-RELATED"/>
    <property type="match status" value="1"/>
</dbReference>
<feature type="region of interest" description="Disordered" evidence="1">
    <location>
        <begin position="1"/>
        <end position="140"/>
    </location>
</feature>
<feature type="non-terminal residue" evidence="2">
    <location>
        <position position="1"/>
    </location>
</feature>
<dbReference type="AlphaFoldDB" id="A0AAV0AKJ7"/>
<name>A0AAV0AKJ7_PHAPC</name>
<feature type="compositionally biased region" description="Basic residues" evidence="1">
    <location>
        <begin position="93"/>
        <end position="105"/>
    </location>
</feature>
<dbReference type="EMBL" id="CALTRL010000660">
    <property type="protein sequence ID" value="CAH7669155.1"/>
    <property type="molecule type" value="Genomic_DNA"/>
</dbReference>
<dbReference type="InterPro" id="IPR006994">
    <property type="entry name" value="TCF25/Rqc1"/>
</dbReference>
<feature type="region of interest" description="Disordered" evidence="1">
    <location>
        <begin position="728"/>
        <end position="766"/>
    </location>
</feature>
<evidence type="ECO:0000256" key="1">
    <source>
        <dbReference type="SAM" id="MobiDB-lite"/>
    </source>
</evidence>
<reference evidence="2" key="1">
    <citation type="submission" date="2022-06" db="EMBL/GenBank/DDBJ databases">
        <authorList>
            <consortium name="SYNGENTA / RWTH Aachen University"/>
        </authorList>
    </citation>
    <scope>NUCLEOTIDE SEQUENCE</scope>
</reference>
<proteinExistence type="predicted"/>
<keyword evidence="3" id="KW-1185">Reference proteome</keyword>
<accession>A0AAV0AKJ7</accession>
<feature type="compositionally biased region" description="Acidic residues" evidence="1">
    <location>
        <begin position="74"/>
        <end position="85"/>
    </location>
</feature>
<evidence type="ECO:0000313" key="2">
    <source>
        <dbReference type="EMBL" id="CAH7669155.1"/>
    </source>
</evidence>
<feature type="compositionally biased region" description="Polar residues" evidence="1">
    <location>
        <begin position="114"/>
        <end position="127"/>
    </location>
</feature>
<organism evidence="2 3">
    <name type="scientific">Phakopsora pachyrhizi</name>
    <name type="common">Asian soybean rust disease fungus</name>
    <dbReference type="NCBI Taxonomy" id="170000"/>
    <lineage>
        <taxon>Eukaryota</taxon>
        <taxon>Fungi</taxon>
        <taxon>Dikarya</taxon>
        <taxon>Basidiomycota</taxon>
        <taxon>Pucciniomycotina</taxon>
        <taxon>Pucciniomycetes</taxon>
        <taxon>Pucciniales</taxon>
        <taxon>Phakopsoraceae</taxon>
        <taxon>Phakopsora</taxon>
    </lineage>
</organism>
<gene>
    <name evidence="2" type="ORF">PPACK8108_LOCUS3722</name>
</gene>
<dbReference type="PANTHER" id="PTHR22684:SF0">
    <property type="entry name" value="RIBOSOME QUALITY CONTROL COMPLEX SUBUNIT TCF25"/>
    <property type="match status" value="1"/>
</dbReference>
<feature type="compositionally biased region" description="Polar residues" evidence="1">
    <location>
        <begin position="13"/>
        <end position="40"/>
    </location>
</feature>
<protein>
    <submittedName>
        <fullName evidence="2">Transcriptional repressor TCF25-domain-containing protein</fullName>
    </submittedName>
</protein>
<sequence length="766" mass="85895">QLGLIIMGRASRRQQTAQEELRSQEQALNSTTASDDVSQTESVDEDEDGVEEKSPGIERNAFVTLSSLTKDTEVSETELSEDEEAVTTLEKSKSKRKKSKKKSKKKPIEVKSQMDLTSNSQSNLPTETSKKSNSKTPKQDVEIDEIEAALKDIAALGSASTVSNQANSKPEGIFESGDLFLVDGKMLDAELELRRMFGSRVVSSLGYYLAAFHGTRTLKNPHHQVNIKLKATLLAKPQAGWIPHNKTTSGLSMRALDRSEIESAGLSWSKEPWFCFEHSMSFRSVQSRFISATLSLDPNRFMPLLSALPYHPDTLLQLSDMFNGSGDPGQSIDFLNRALYSFERSFHPSFNLTKSECRLDFRLIENRGIFSTLEKRMQTLMKRGCWRAAFETCKFLLALNPYQDPYGALLWIDLLAYKAKQYQYLLNLVETMPKVQSRHPEGGIYIEAYPNLYYSKALCLRALNGESKESVDSSTVALEGAILRFPGVIVPLAHKIGLDVPSTFHEVPRAMLQPSYSETPDNVLHLQSRIYVYRSADLWKDHRIHSWLQSTIKKCHLKLLDPCDPDVILGEEICRSCGHAAEAESTYRSVFIADDRAQALKHFLPPRSKNVVSYIFDPWPPSDGTYYDKNYFSGLTNPYDDQRVGFQRRAVVNEPADEGERGVQQLGFEGLVNRILGGDRANEHGIENDLIEQIQVALLAEEGNMGPAERQALLERLDALIQADRQYLAQGGQNDDTDQRDVAQSSSSSGNRTQMPGSFTDENSED</sequence>
<dbReference type="Pfam" id="PF04910">
    <property type="entry name" value="Tcf25"/>
    <property type="match status" value="1"/>
</dbReference>
<dbReference type="GO" id="GO:0072344">
    <property type="term" value="P:rescue of stalled ribosome"/>
    <property type="evidence" value="ECO:0007669"/>
    <property type="project" value="TreeGrafter"/>
</dbReference>
<feature type="compositionally biased region" description="Polar residues" evidence="1">
    <location>
        <begin position="742"/>
        <end position="766"/>
    </location>
</feature>
<comment type="caution">
    <text evidence="2">The sequence shown here is derived from an EMBL/GenBank/DDBJ whole genome shotgun (WGS) entry which is preliminary data.</text>
</comment>